<dbReference type="Proteomes" id="UP001271007">
    <property type="component" value="Unassembled WGS sequence"/>
</dbReference>
<organism evidence="3 4">
    <name type="scientific">Extremus antarcticus</name>
    <dbReference type="NCBI Taxonomy" id="702011"/>
    <lineage>
        <taxon>Eukaryota</taxon>
        <taxon>Fungi</taxon>
        <taxon>Dikarya</taxon>
        <taxon>Ascomycota</taxon>
        <taxon>Pezizomycotina</taxon>
        <taxon>Dothideomycetes</taxon>
        <taxon>Dothideomycetidae</taxon>
        <taxon>Mycosphaerellales</taxon>
        <taxon>Extremaceae</taxon>
        <taxon>Extremus</taxon>
    </lineage>
</organism>
<sequence>MPSLTTLITALVLATPTFTAPSGNLDTRDTTDALLCLYLTNGVNWEGEGQNLCQVAGRCSPVLPDGLMSNVTSAGPSEGAVCFLYSEGNCGGNRSDPIVKPGYADLGEIGFDKQTESWECWGWSGEDASSSSVTSSMTSSSSIASFTKSATTTKPVVTSTTISGTPVATSSSVAISTAASEVPTRRGAAAGAVKITTTLSGPQPKAPIGQGASTSSSTASSAVSISSTLSTPPTSANTTSTIETLGPLTPGPTPFDPLPTSSSTATTLGPLSPGPMPFDALTSSSSTASTFAMTAPTPDPGSDNSTISSSSASTIAAVSITSTASASTIPSIPTPTNLGMFTSVMTMTHTFADGSTALVTTALVEPIVSAGTE</sequence>
<dbReference type="EMBL" id="JAWDJX010000002">
    <property type="protein sequence ID" value="KAK3058223.1"/>
    <property type="molecule type" value="Genomic_DNA"/>
</dbReference>
<evidence type="ECO:0000256" key="2">
    <source>
        <dbReference type="SAM" id="SignalP"/>
    </source>
</evidence>
<feature type="chain" id="PRO_5042590449" evidence="2">
    <location>
        <begin position="20"/>
        <end position="373"/>
    </location>
</feature>
<evidence type="ECO:0000313" key="3">
    <source>
        <dbReference type="EMBL" id="KAK3058223.1"/>
    </source>
</evidence>
<name>A0AAJ0LWV8_9PEZI</name>
<feature type="region of interest" description="Disordered" evidence="1">
    <location>
        <begin position="195"/>
        <end position="283"/>
    </location>
</feature>
<keyword evidence="2" id="KW-0732">Signal</keyword>
<accession>A0AAJ0LWV8</accession>
<protein>
    <submittedName>
        <fullName evidence="3">Uncharacterized protein</fullName>
    </submittedName>
</protein>
<keyword evidence="4" id="KW-1185">Reference proteome</keyword>
<dbReference type="AlphaFoldDB" id="A0AAJ0LWV8"/>
<evidence type="ECO:0000313" key="4">
    <source>
        <dbReference type="Proteomes" id="UP001271007"/>
    </source>
</evidence>
<reference evidence="3" key="1">
    <citation type="submission" date="2023-04" db="EMBL/GenBank/DDBJ databases">
        <title>Black Yeasts Isolated from many extreme environments.</title>
        <authorList>
            <person name="Coleine C."/>
            <person name="Stajich J.E."/>
            <person name="Selbmann L."/>
        </authorList>
    </citation>
    <scope>NUCLEOTIDE SEQUENCE</scope>
    <source>
        <strain evidence="3">CCFEE 5312</strain>
    </source>
</reference>
<feature type="compositionally biased region" description="Low complexity" evidence="1">
    <location>
        <begin position="258"/>
        <end position="271"/>
    </location>
</feature>
<evidence type="ECO:0000256" key="1">
    <source>
        <dbReference type="SAM" id="MobiDB-lite"/>
    </source>
</evidence>
<comment type="caution">
    <text evidence="3">The sequence shown here is derived from an EMBL/GenBank/DDBJ whole genome shotgun (WGS) entry which is preliminary data.</text>
</comment>
<proteinExistence type="predicted"/>
<feature type="signal peptide" evidence="2">
    <location>
        <begin position="1"/>
        <end position="19"/>
    </location>
</feature>
<gene>
    <name evidence="3" type="ORF">LTR09_001301</name>
</gene>
<feature type="compositionally biased region" description="Low complexity" evidence="1">
    <location>
        <begin position="212"/>
        <end position="248"/>
    </location>
</feature>
<feature type="region of interest" description="Disordered" evidence="1">
    <location>
        <begin position="154"/>
        <end position="173"/>
    </location>
</feature>